<comment type="caution">
    <text evidence="9">The sequence shown here is derived from an EMBL/GenBank/DDBJ whole genome shotgun (WGS) entry which is preliminary data.</text>
</comment>
<feature type="transmembrane region" description="Helical" evidence="7">
    <location>
        <begin position="6"/>
        <end position="22"/>
    </location>
</feature>
<dbReference type="PANTHER" id="PTHR34978:SF3">
    <property type="entry name" value="SLR0241 PROTEIN"/>
    <property type="match status" value="1"/>
</dbReference>
<keyword evidence="4 6" id="KW-0862">Zinc</keyword>
<evidence type="ECO:0000256" key="5">
    <source>
        <dbReference type="ARBA" id="ARBA00023049"/>
    </source>
</evidence>
<dbReference type="Gene3D" id="3.30.2010.10">
    <property type="entry name" value="Metalloproteases ('zincins'), catalytic domain"/>
    <property type="match status" value="1"/>
</dbReference>
<evidence type="ECO:0000256" key="2">
    <source>
        <dbReference type="ARBA" id="ARBA00022723"/>
    </source>
</evidence>
<keyword evidence="10" id="KW-1185">Reference proteome</keyword>
<evidence type="ECO:0000256" key="7">
    <source>
        <dbReference type="SAM" id="Phobius"/>
    </source>
</evidence>
<keyword evidence="1 6" id="KW-0645">Protease</keyword>
<proteinExistence type="inferred from homology"/>
<dbReference type="PANTHER" id="PTHR34978">
    <property type="entry name" value="POSSIBLE SENSOR-TRANSDUCER PROTEIN BLAR"/>
    <property type="match status" value="1"/>
</dbReference>
<dbReference type="EMBL" id="JACHJR010000001">
    <property type="protein sequence ID" value="MBB4944576.1"/>
    <property type="molecule type" value="Genomic_DNA"/>
</dbReference>
<keyword evidence="7" id="KW-0812">Transmembrane</keyword>
<evidence type="ECO:0000259" key="8">
    <source>
        <dbReference type="Pfam" id="PF01435"/>
    </source>
</evidence>
<keyword evidence="5 6" id="KW-0482">Metalloprotease</keyword>
<reference evidence="9 10" key="1">
    <citation type="submission" date="2020-08" db="EMBL/GenBank/DDBJ databases">
        <title>Sequencing the genomes of 1000 actinobacteria strains.</title>
        <authorList>
            <person name="Klenk H.-P."/>
        </authorList>
    </citation>
    <scope>NUCLEOTIDE SEQUENCE [LARGE SCALE GENOMIC DNA]</scope>
    <source>
        <strain evidence="9 10">DSM 44786</strain>
    </source>
</reference>
<dbReference type="GO" id="GO:0046872">
    <property type="term" value="F:metal ion binding"/>
    <property type="evidence" value="ECO:0007669"/>
    <property type="project" value="UniProtKB-KW"/>
</dbReference>
<evidence type="ECO:0000256" key="6">
    <source>
        <dbReference type="RuleBase" id="RU003983"/>
    </source>
</evidence>
<dbReference type="InterPro" id="IPR001915">
    <property type="entry name" value="Peptidase_M48"/>
</dbReference>
<gene>
    <name evidence="9" type="ORF">F4556_000111</name>
</gene>
<comment type="cofactor">
    <cofactor evidence="6">
        <name>Zn(2+)</name>
        <dbReference type="ChEBI" id="CHEBI:29105"/>
    </cofactor>
    <text evidence="6">Binds 1 zinc ion per subunit.</text>
</comment>
<dbReference type="CDD" id="cd07326">
    <property type="entry name" value="M56_BlaR1_MecR1_like"/>
    <property type="match status" value="1"/>
</dbReference>
<feature type="domain" description="Peptidase M48" evidence="8">
    <location>
        <begin position="103"/>
        <end position="184"/>
    </location>
</feature>
<dbReference type="RefSeq" id="WP_184910612.1">
    <property type="nucleotide sequence ID" value="NZ_JACHJR010000001.1"/>
</dbReference>
<dbReference type="AlphaFoldDB" id="A0A7W7S800"/>
<feature type="transmembrane region" description="Helical" evidence="7">
    <location>
        <begin position="34"/>
        <end position="56"/>
    </location>
</feature>
<dbReference type="Pfam" id="PF01435">
    <property type="entry name" value="Peptidase_M48"/>
    <property type="match status" value="1"/>
</dbReference>
<dbReference type="GO" id="GO:0004222">
    <property type="term" value="F:metalloendopeptidase activity"/>
    <property type="evidence" value="ECO:0007669"/>
    <property type="project" value="InterPro"/>
</dbReference>
<evidence type="ECO:0000313" key="9">
    <source>
        <dbReference type="EMBL" id="MBB4944576.1"/>
    </source>
</evidence>
<dbReference type="Proteomes" id="UP000573327">
    <property type="component" value="Unassembled WGS sequence"/>
</dbReference>
<keyword evidence="2" id="KW-0479">Metal-binding</keyword>
<sequence>MGVFVFLPLVLPLTALPIARLAEQHLHPRTGARLLTGLAAVLGLCSTLCLVLLGVVGTAQIPGNPLPDAWADPEVREVVPFDEAVGAVSIAALLAVTVSAAVAGWRHLRVESAARRALAGLPGDEVVVLPDDTPYAYAVPGRPGRIAVSTGMLACLDVDERDALIAHERAHLRGRHHRYLLLVRLAAAVNPFLRPLREAVSFGTERWADEEAAQAVGDRRLTARAVGRAALAGPAAVPVGLAGFAAPGPVPRRIAALLAPGPGLRGWPPAHSRTGLAALVAAVGTTVSAVSSLNACLALLLVLHVVPMNPLG</sequence>
<evidence type="ECO:0000256" key="3">
    <source>
        <dbReference type="ARBA" id="ARBA00022801"/>
    </source>
</evidence>
<dbReference type="InterPro" id="IPR052173">
    <property type="entry name" value="Beta-lactam_resp_regulator"/>
</dbReference>
<keyword evidence="7" id="KW-0472">Membrane</keyword>
<dbReference type="GO" id="GO:0006508">
    <property type="term" value="P:proteolysis"/>
    <property type="evidence" value="ECO:0007669"/>
    <property type="project" value="UniProtKB-KW"/>
</dbReference>
<protein>
    <recommendedName>
        <fullName evidence="8">Peptidase M48 domain-containing protein</fullName>
    </recommendedName>
</protein>
<keyword evidence="3 6" id="KW-0378">Hydrolase</keyword>
<organism evidence="9 10">
    <name type="scientific">Kitasatospora gansuensis</name>
    <dbReference type="NCBI Taxonomy" id="258050"/>
    <lineage>
        <taxon>Bacteria</taxon>
        <taxon>Bacillati</taxon>
        <taxon>Actinomycetota</taxon>
        <taxon>Actinomycetes</taxon>
        <taxon>Kitasatosporales</taxon>
        <taxon>Streptomycetaceae</taxon>
        <taxon>Kitasatospora</taxon>
    </lineage>
</organism>
<evidence type="ECO:0000313" key="10">
    <source>
        <dbReference type="Proteomes" id="UP000573327"/>
    </source>
</evidence>
<accession>A0A7W7S800</accession>
<evidence type="ECO:0000256" key="1">
    <source>
        <dbReference type="ARBA" id="ARBA00022670"/>
    </source>
</evidence>
<name>A0A7W7S800_9ACTN</name>
<evidence type="ECO:0000256" key="4">
    <source>
        <dbReference type="ARBA" id="ARBA00022833"/>
    </source>
</evidence>
<feature type="transmembrane region" description="Helical" evidence="7">
    <location>
        <begin position="275"/>
        <end position="306"/>
    </location>
</feature>
<feature type="transmembrane region" description="Helical" evidence="7">
    <location>
        <begin position="84"/>
        <end position="105"/>
    </location>
</feature>
<comment type="similarity">
    <text evidence="6">Belongs to the peptidase M48 family.</text>
</comment>
<keyword evidence="7" id="KW-1133">Transmembrane helix</keyword>